<dbReference type="InterPro" id="IPR023865">
    <property type="entry name" value="Aliphatic_acid_kinase_CS"/>
</dbReference>
<keyword evidence="2 7" id="KW-0963">Cytoplasm</keyword>
<comment type="catalytic activity">
    <reaction evidence="7">
        <text>acetate + ATP = acetyl phosphate + ADP</text>
        <dbReference type="Rhea" id="RHEA:11352"/>
        <dbReference type="ChEBI" id="CHEBI:22191"/>
        <dbReference type="ChEBI" id="CHEBI:30089"/>
        <dbReference type="ChEBI" id="CHEBI:30616"/>
        <dbReference type="ChEBI" id="CHEBI:456216"/>
        <dbReference type="EC" id="2.7.2.1"/>
    </reaction>
</comment>
<keyword evidence="4 7" id="KW-0547">Nucleotide-binding</keyword>
<dbReference type="GO" id="GO:0005524">
    <property type="term" value="F:ATP binding"/>
    <property type="evidence" value="ECO:0007669"/>
    <property type="project" value="UniProtKB-KW"/>
</dbReference>
<comment type="subunit">
    <text evidence="7">Homodimer.</text>
</comment>
<protein>
    <recommendedName>
        <fullName evidence="7">Acetate kinase</fullName>
        <ecNumber evidence="7">2.7.2.1</ecNumber>
    </recommendedName>
    <alternativeName>
        <fullName evidence="7">Acetokinase</fullName>
    </alternativeName>
</protein>
<feature type="binding site" evidence="7">
    <location>
        <position position="14"/>
    </location>
    <ligand>
        <name>ATP</name>
        <dbReference type="ChEBI" id="CHEBI:30616"/>
    </ligand>
</feature>
<keyword evidence="6 7" id="KW-0067">ATP-binding</keyword>
<dbReference type="SUPFAM" id="SSF53067">
    <property type="entry name" value="Actin-like ATPase domain"/>
    <property type="match status" value="2"/>
</dbReference>
<evidence type="ECO:0000256" key="7">
    <source>
        <dbReference type="HAMAP-Rule" id="MF_00020"/>
    </source>
</evidence>
<feature type="binding site" evidence="7">
    <location>
        <begin position="331"/>
        <end position="335"/>
    </location>
    <ligand>
        <name>ATP</name>
        <dbReference type="ChEBI" id="CHEBI:30616"/>
    </ligand>
</feature>
<evidence type="ECO:0000256" key="3">
    <source>
        <dbReference type="ARBA" id="ARBA00022679"/>
    </source>
</evidence>
<feature type="binding site" evidence="7">
    <location>
        <position position="90"/>
    </location>
    <ligand>
        <name>substrate</name>
    </ligand>
</feature>
<dbReference type="GO" id="GO:0008776">
    <property type="term" value="F:acetate kinase activity"/>
    <property type="evidence" value="ECO:0007669"/>
    <property type="project" value="UniProtKB-UniRule"/>
</dbReference>
<keyword evidence="7" id="KW-0479">Metal-binding</keyword>
<keyword evidence="5 7" id="KW-0418">Kinase</keyword>
<accession>A0A078KPM4</accession>
<evidence type="ECO:0000256" key="5">
    <source>
        <dbReference type="ARBA" id="ARBA00022777"/>
    </source>
</evidence>
<feature type="binding site" evidence="7">
    <location>
        <begin position="208"/>
        <end position="212"/>
    </location>
    <ligand>
        <name>ATP</name>
        <dbReference type="ChEBI" id="CHEBI:30616"/>
    </ligand>
</feature>
<evidence type="ECO:0000256" key="4">
    <source>
        <dbReference type="ARBA" id="ARBA00022741"/>
    </source>
</evidence>
<dbReference type="InterPro" id="IPR004372">
    <property type="entry name" value="Ac/propionate_kinase"/>
</dbReference>
<comment type="cofactor">
    <cofactor evidence="7">
        <name>Mg(2+)</name>
        <dbReference type="ChEBI" id="CHEBI:18420"/>
    </cofactor>
    <cofactor evidence="7">
        <name>Mn(2+)</name>
        <dbReference type="ChEBI" id="CHEBI:29035"/>
    </cofactor>
    <text evidence="7">Mg(2+). Can also accept Mn(2+).</text>
</comment>
<dbReference type="PROSITE" id="PS01076">
    <property type="entry name" value="ACETATE_KINASE_2"/>
    <property type="match status" value="1"/>
</dbReference>
<dbReference type="UniPathway" id="UPA00340">
    <property type="reaction ID" value="UER00458"/>
</dbReference>
<feature type="active site" description="Proton donor/acceptor" evidence="7">
    <location>
        <position position="148"/>
    </location>
</feature>
<keyword evidence="10" id="KW-1185">Reference proteome</keyword>
<gene>
    <name evidence="7 9" type="primary">ackA</name>
    <name evidence="9" type="ORF">CCDG5_1358</name>
</gene>
<keyword evidence="7" id="KW-0460">Magnesium</keyword>
<dbReference type="GO" id="GO:0005737">
    <property type="term" value="C:cytoplasm"/>
    <property type="evidence" value="ECO:0007669"/>
    <property type="project" value="UniProtKB-SubCell"/>
</dbReference>
<evidence type="ECO:0000256" key="1">
    <source>
        <dbReference type="ARBA" id="ARBA00008748"/>
    </source>
</evidence>
<dbReference type="HAMAP" id="MF_00020">
    <property type="entry name" value="Acetate_kinase"/>
    <property type="match status" value="1"/>
</dbReference>
<evidence type="ECO:0000256" key="2">
    <source>
        <dbReference type="ARBA" id="ARBA00022490"/>
    </source>
</evidence>
<dbReference type="Proteomes" id="UP000032431">
    <property type="component" value="Chromosome I"/>
</dbReference>
<dbReference type="InterPro" id="IPR000890">
    <property type="entry name" value="Aliphatic_acid_kin_short-chain"/>
</dbReference>
<dbReference type="NCBIfam" id="TIGR00016">
    <property type="entry name" value="ackA"/>
    <property type="match status" value="1"/>
</dbReference>
<reference evidence="10" key="1">
    <citation type="submission" date="2014-07" db="EMBL/GenBank/DDBJ databases">
        <authorList>
            <person name="Wibberg D."/>
        </authorList>
    </citation>
    <scope>NUCLEOTIDE SEQUENCE [LARGE SCALE GENOMIC DNA]</scope>
    <source>
        <strain evidence="10">DG5</strain>
    </source>
</reference>
<dbReference type="PANTHER" id="PTHR21060:SF15">
    <property type="entry name" value="ACETATE KINASE-RELATED"/>
    <property type="match status" value="1"/>
</dbReference>
<proteinExistence type="inferred from homology"/>
<dbReference type="PIRSF" id="PIRSF000722">
    <property type="entry name" value="Acetate_prop_kin"/>
    <property type="match status" value="1"/>
</dbReference>
<feature type="binding site" evidence="7">
    <location>
        <position position="386"/>
    </location>
    <ligand>
        <name>Mg(2+)</name>
        <dbReference type="ChEBI" id="CHEBI:18420"/>
    </ligand>
</feature>
<dbReference type="Pfam" id="PF00871">
    <property type="entry name" value="Acetate_kinase"/>
    <property type="match status" value="1"/>
</dbReference>
<dbReference type="GO" id="GO:0000287">
    <property type="term" value="F:magnesium ion binding"/>
    <property type="evidence" value="ECO:0007669"/>
    <property type="project" value="UniProtKB-UniRule"/>
</dbReference>
<feature type="binding site" evidence="7">
    <location>
        <position position="7"/>
    </location>
    <ligand>
        <name>Mg(2+)</name>
        <dbReference type="ChEBI" id="CHEBI:18420"/>
    </ligand>
</feature>
<comment type="pathway">
    <text evidence="7">Metabolic intermediate biosynthesis; acetyl-CoA biosynthesis; acetyl-CoA from acetate: step 1/2.</text>
</comment>
<dbReference type="GO" id="GO:0006085">
    <property type="term" value="P:acetyl-CoA biosynthetic process"/>
    <property type="evidence" value="ECO:0007669"/>
    <property type="project" value="UniProtKB-UniRule"/>
</dbReference>
<keyword evidence="3 7" id="KW-0808">Transferase</keyword>
<dbReference type="OrthoDB" id="9802453at2"/>
<comment type="function">
    <text evidence="7">Catalyzes the formation of acetyl phosphate from acetate and ATP. Can also catalyze the reverse reaction.</text>
</comment>
<dbReference type="GO" id="GO:0006083">
    <property type="term" value="P:acetate metabolic process"/>
    <property type="evidence" value="ECO:0007669"/>
    <property type="project" value="TreeGrafter"/>
</dbReference>
<evidence type="ECO:0000256" key="6">
    <source>
        <dbReference type="ARBA" id="ARBA00022840"/>
    </source>
</evidence>
<sequence length="403" mass="44119">MNILVINAGSSSLKYQLIDIDNKNVLAKGNCERIGIDGKFKHKTFDGRKIEKEMTLNDHKTAFQTVISAITEGDAAVIGSVKEIDAVGHRIVNGGDRFSKSVLVTDQVLKDFEEVINFAPLHNPPAMTGIKACLEILGKDVPNVLVFDTAFHQTMPPKAYIFGVPYEYYEKYKLRRYGAHGTSHRYVSLRVAELMGKKPEELKVVTCHLGNGSSISAVDGGKCIDTSMGFTPLGGIIMGTRSGDLDPSVVTFIMEKEGLSPREMERILNKESGFIGISGISSDDRDLEEATAKGIERSIIAQDAQRYQIKKYIGAYSAAMGGIDALVFTGGIGENSCLLREAVCSNMEYLGIKIDKDLNNSTIRGKEGDISTPDAKVRTYVIPTNEEYMIALDTKNIVESLKK</sequence>
<comment type="similarity">
    <text evidence="1 7 8">Belongs to the acetokinase family.</text>
</comment>
<dbReference type="Gene3D" id="3.30.420.40">
    <property type="match status" value="2"/>
</dbReference>
<dbReference type="KEGG" id="ccel:CCDG5_1358"/>
<dbReference type="InterPro" id="IPR043129">
    <property type="entry name" value="ATPase_NBD"/>
</dbReference>
<dbReference type="PRINTS" id="PR00471">
    <property type="entry name" value="ACETATEKNASE"/>
</dbReference>
<dbReference type="EMBL" id="LM995447">
    <property type="protein sequence ID" value="CDZ24472.1"/>
    <property type="molecule type" value="Genomic_DNA"/>
</dbReference>
<dbReference type="AlphaFoldDB" id="A0A078KPM4"/>
<name>A0A078KPM4_9FIRM</name>
<dbReference type="PATRIC" id="fig|29343.3.peg.1429"/>
<dbReference type="CDD" id="cd24010">
    <property type="entry name" value="ASKHA_NBD_AcK_PK"/>
    <property type="match status" value="1"/>
</dbReference>
<comment type="subcellular location">
    <subcellularLocation>
        <location evidence="7">Cytoplasm</location>
    </subcellularLocation>
</comment>
<feature type="site" description="Transition state stabilizer" evidence="7">
    <location>
        <position position="180"/>
    </location>
</feature>
<organism evidence="9 10">
    <name type="scientific">[Clostridium] cellulosi</name>
    <dbReference type="NCBI Taxonomy" id="29343"/>
    <lineage>
        <taxon>Bacteria</taxon>
        <taxon>Bacillati</taxon>
        <taxon>Bacillota</taxon>
        <taxon>Clostridia</taxon>
        <taxon>Eubacteriales</taxon>
        <taxon>Oscillospiraceae</taxon>
        <taxon>Oscillospiraceae incertae sedis</taxon>
    </lineage>
</organism>
<evidence type="ECO:0000313" key="10">
    <source>
        <dbReference type="Proteomes" id="UP000032431"/>
    </source>
</evidence>
<evidence type="ECO:0000313" key="9">
    <source>
        <dbReference type="EMBL" id="CDZ24472.1"/>
    </source>
</evidence>
<dbReference type="EC" id="2.7.2.1" evidence="7"/>
<dbReference type="STRING" id="29343.CCDG5_1358"/>
<feature type="binding site" evidence="7">
    <location>
        <begin position="283"/>
        <end position="285"/>
    </location>
    <ligand>
        <name>ATP</name>
        <dbReference type="ChEBI" id="CHEBI:30616"/>
    </ligand>
</feature>
<evidence type="ECO:0000256" key="8">
    <source>
        <dbReference type="RuleBase" id="RU003835"/>
    </source>
</evidence>
<dbReference type="PANTHER" id="PTHR21060">
    <property type="entry name" value="ACETATE KINASE"/>
    <property type="match status" value="1"/>
</dbReference>
<dbReference type="PROSITE" id="PS01075">
    <property type="entry name" value="ACETATE_KINASE_1"/>
    <property type="match status" value="1"/>
</dbReference>
<feature type="site" description="Transition state stabilizer" evidence="7">
    <location>
        <position position="241"/>
    </location>
</feature>
<dbReference type="HOGENOM" id="CLU_020352_0_1_9"/>